<evidence type="ECO:0000313" key="2">
    <source>
        <dbReference type="EMBL" id="SHL96864.1"/>
    </source>
</evidence>
<dbReference type="CDD" id="cd00293">
    <property type="entry name" value="USP-like"/>
    <property type="match status" value="1"/>
</dbReference>
<name>A0A1M7EYC2_9RHOB</name>
<dbReference type="SUPFAM" id="SSF52402">
    <property type="entry name" value="Adenine nucleotide alpha hydrolases-like"/>
    <property type="match status" value="2"/>
</dbReference>
<proteinExistence type="predicted"/>
<organism evidence="2 3">
    <name type="scientific">Paracoccus solventivorans</name>
    <dbReference type="NCBI Taxonomy" id="53463"/>
    <lineage>
        <taxon>Bacteria</taxon>
        <taxon>Pseudomonadati</taxon>
        <taxon>Pseudomonadota</taxon>
        <taxon>Alphaproteobacteria</taxon>
        <taxon>Rhodobacterales</taxon>
        <taxon>Paracoccaceae</taxon>
        <taxon>Paracoccus</taxon>
    </lineage>
</organism>
<dbReference type="Proteomes" id="UP000184444">
    <property type="component" value="Unassembled WGS sequence"/>
</dbReference>
<dbReference type="Pfam" id="PF00582">
    <property type="entry name" value="Usp"/>
    <property type="match status" value="1"/>
</dbReference>
<sequence length="289" mass="30608">MRQGATTHPRMSTGPFKSILVGIPGGERVETPALKAAIAIAQRSQAVVSLYVFAPSISEPLPISNARAVGWLEAESARLETLSAAATHAAGKVIARAGVDFVAEHPHSPFETGSYRFVHIARVNDITVLDAVDAADAALREAAEDVLFDSGRPVLLVPPHGGAASPQRIVVAWDGSARCARAVRDALPLLAAASMVVAVTVTGEKDLSRMAPGSDLATYLALHCIDCKLATLVAERRDVAERLRLFVAEEEIDTIVMGAFVHSRFRQAILGGVTSSLLDQPPVQLFMAH</sequence>
<evidence type="ECO:0000259" key="1">
    <source>
        <dbReference type="Pfam" id="PF00582"/>
    </source>
</evidence>
<gene>
    <name evidence="2" type="ORF">SAMN05444389_102415</name>
</gene>
<evidence type="ECO:0000313" key="3">
    <source>
        <dbReference type="Proteomes" id="UP000184444"/>
    </source>
</evidence>
<protein>
    <submittedName>
        <fullName evidence="2">Universal stress protein family protein</fullName>
    </submittedName>
</protein>
<dbReference type="EMBL" id="FRCK01000002">
    <property type="protein sequence ID" value="SHL96864.1"/>
    <property type="molecule type" value="Genomic_DNA"/>
</dbReference>
<reference evidence="3" key="1">
    <citation type="submission" date="2016-11" db="EMBL/GenBank/DDBJ databases">
        <authorList>
            <person name="Varghese N."/>
            <person name="Submissions S."/>
        </authorList>
    </citation>
    <scope>NUCLEOTIDE SEQUENCE [LARGE SCALE GENOMIC DNA]</scope>
    <source>
        <strain evidence="3">DSM 6637</strain>
    </source>
</reference>
<dbReference type="AlphaFoldDB" id="A0A1M7EYC2"/>
<accession>A0A1M7EYC2</accession>
<feature type="domain" description="UspA" evidence="1">
    <location>
        <begin position="167"/>
        <end position="285"/>
    </location>
</feature>
<keyword evidence="3" id="KW-1185">Reference proteome</keyword>
<dbReference type="Gene3D" id="3.40.50.12370">
    <property type="match status" value="1"/>
</dbReference>
<dbReference type="InterPro" id="IPR006016">
    <property type="entry name" value="UspA"/>
</dbReference>